<evidence type="ECO:0000313" key="2">
    <source>
        <dbReference type="Proteomes" id="UP000467700"/>
    </source>
</evidence>
<dbReference type="OrthoDB" id="2679825at2759"/>
<organism evidence="1 2">
    <name type="scientific">Cyclocybe aegerita</name>
    <name type="common">Black poplar mushroom</name>
    <name type="synonym">Agrocybe aegerita</name>
    <dbReference type="NCBI Taxonomy" id="1973307"/>
    <lineage>
        <taxon>Eukaryota</taxon>
        <taxon>Fungi</taxon>
        <taxon>Dikarya</taxon>
        <taxon>Basidiomycota</taxon>
        <taxon>Agaricomycotina</taxon>
        <taxon>Agaricomycetes</taxon>
        <taxon>Agaricomycetidae</taxon>
        <taxon>Agaricales</taxon>
        <taxon>Agaricineae</taxon>
        <taxon>Bolbitiaceae</taxon>
        <taxon>Cyclocybe</taxon>
    </lineage>
</organism>
<gene>
    <name evidence="1" type="ORF">AAE3_LOCUS9451</name>
</gene>
<dbReference type="Proteomes" id="UP000467700">
    <property type="component" value="Unassembled WGS sequence"/>
</dbReference>
<sequence length="207" mass="22898">MQGRNKTRLYITLQHRGGKPGFHWALLLAPKTESANISTTDGYRFHALNTAQEGAIIGANGQYEWRFEHQAFNSLSTGNLIGRILVAKLSSSSGSGEGERGRRYGDCSELLSSQADRVREIVETVPLVQNDDKWTCRVWLERALAALRSAGGLDGEFATIPDVQVGGELERDIFAFGERALEEIKTRKTAIARVTDLPHGDMRVVKK</sequence>
<dbReference type="AlphaFoldDB" id="A0A8S0W8Y6"/>
<dbReference type="Pfam" id="PF21858">
    <property type="entry name" value="DUF6914"/>
    <property type="match status" value="1"/>
</dbReference>
<accession>A0A8S0W8Y6</accession>
<dbReference type="InterPro" id="IPR054208">
    <property type="entry name" value="DUF6914"/>
</dbReference>
<keyword evidence="2" id="KW-1185">Reference proteome</keyword>
<comment type="caution">
    <text evidence="1">The sequence shown here is derived from an EMBL/GenBank/DDBJ whole genome shotgun (WGS) entry which is preliminary data.</text>
</comment>
<proteinExistence type="predicted"/>
<reference evidence="1 2" key="1">
    <citation type="submission" date="2020-01" db="EMBL/GenBank/DDBJ databases">
        <authorList>
            <person name="Gupta K D."/>
        </authorList>
    </citation>
    <scope>NUCLEOTIDE SEQUENCE [LARGE SCALE GENOMIC DNA]</scope>
</reference>
<evidence type="ECO:0000313" key="1">
    <source>
        <dbReference type="EMBL" id="CAA7267228.1"/>
    </source>
</evidence>
<protein>
    <submittedName>
        <fullName evidence="1">Uncharacterized protein</fullName>
    </submittedName>
</protein>
<dbReference type="EMBL" id="CACVBS010000058">
    <property type="protein sequence ID" value="CAA7267228.1"/>
    <property type="molecule type" value="Genomic_DNA"/>
</dbReference>
<name>A0A8S0W8Y6_CYCAE</name>